<organism evidence="1">
    <name type="scientific">Candidatus Moduliflexus flocculans</name>
    <dbReference type="NCBI Taxonomy" id="1499966"/>
    <lineage>
        <taxon>Bacteria</taxon>
        <taxon>Candidatus Moduliflexota</taxon>
        <taxon>Candidatus Moduliflexia</taxon>
        <taxon>Candidatus Moduliflexales</taxon>
        <taxon>Candidatus Moduliflexaceae</taxon>
    </lineage>
</organism>
<protein>
    <submittedName>
        <fullName evidence="1">Uncharacterized protein</fullName>
    </submittedName>
</protein>
<proteinExistence type="predicted"/>
<name>A0A0S6VU64_9BACT</name>
<evidence type="ECO:0000313" key="1">
    <source>
        <dbReference type="EMBL" id="GAK51085.1"/>
    </source>
</evidence>
<reference evidence="1" key="1">
    <citation type="journal article" date="2015" name="PeerJ">
        <title>First genomic representation of candidate bacterial phylum KSB3 points to enhanced environmental sensing as a trigger of wastewater bulking.</title>
        <authorList>
            <person name="Sekiguchi Y."/>
            <person name="Ohashi A."/>
            <person name="Parks D.H."/>
            <person name="Yamauchi T."/>
            <person name="Tyson G.W."/>
            <person name="Hugenholtz P."/>
        </authorList>
    </citation>
    <scope>NUCLEOTIDE SEQUENCE [LARGE SCALE GENOMIC DNA]</scope>
</reference>
<dbReference type="HOGENOM" id="CLU_2822354_0_0_0"/>
<dbReference type="EMBL" id="DF820456">
    <property type="protein sequence ID" value="GAK51085.1"/>
    <property type="molecule type" value="Genomic_DNA"/>
</dbReference>
<dbReference type="AlphaFoldDB" id="A0A0S6VU64"/>
<dbReference type="Proteomes" id="UP000030700">
    <property type="component" value="Unassembled WGS sequence"/>
</dbReference>
<keyword evidence="2" id="KW-1185">Reference proteome</keyword>
<gene>
    <name evidence="1" type="ORF">U14_02327</name>
</gene>
<sequence length="66" mass="7790">MLALTLLFYPIRKDGFIVSLFTRIHVVFCEAHNQRRFNRQMRFSGMSCQIACHWHGLACNFREAAE</sequence>
<accession>A0A0S6VU64</accession>
<evidence type="ECO:0000313" key="2">
    <source>
        <dbReference type="Proteomes" id="UP000030700"/>
    </source>
</evidence>